<dbReference type="Pfam" id="PF00990">
    <property type="entry name" value="GGDEF"/>
    <property type="match status" value="1"/>
</dbReference>
<gene>
    <name evidence="5" type="ORF">GRAN_0803</name>
</gene>
<reference evidence="6" key="2">
    <citation type="submission" date="2019-02" db="EMBL/GenBank/DDBJ databases">
        <title>Granulicella sibirica sp. nov., a psychrotolerant acidobacterium isolated from an organic soil layer in forested tundra, West Siberia.</title>
        <authorList>
            <person name="Oshkin I.Y."/>
            <person name="Kulichevskaya I.S."/>
            <person name="Rijpstra W.I.C."/>
            <person name="Sinninghe Damste J.S."/>
            <person name="Rakitin A.L."/>
            <person name="Ravin N.V."/>
            <person name="Dedysh S.N."/>
        </authorList>
    </citation>
    <scope>NUCLEOTIDE SEQUENCE [LARGE SCALE GENOMIC DNA]</scope>
    <source>
        <strain evidence="6">AF10</strain>
    </source>
</reference>
<dbReference type="EMBL" id="RDSM01000001">
    <property type="protein sequence ID" value="RXH57493.1"/>
    <property type="molecule type" value="Genomic_DNA"/>
</dbReference>
<feature type="transmembrane region" description="Helical" evidence="3">
    <location>
        <begin position="174"/>
        <end position="190"/>
    </location>
</feature>
<feature type="transmembrane region" description="Helical" evidence="3">
    <location>
        <begin position="202"/>
        <end position="221"/>
    </location>
</feature>
<proteinExistence type="predicted"/>
<feature type="transmembrane region" description="Helical" evidence="3">
    <location>
        <begin position="16"/>
        <end position="34"/>
    </location>
</feature>
<name>A0A4Q0T1N6_9BACT</name>
<dbReference type="CDD" id="cd01949">
    <property type="entry name" value="GGDEF"/>
    <property type="match status" value="1"/>
</dbReference>
<dbReference type="InterPro" id="IPR000160">
    <property type="entry name" value="GGDEF_dom"/>
</dbReference>
<dbReference type="EC" id="2.7.7.65" evidence="1"/>
<dbReference type="SMART" id="SM00267">
    <property type="entry name" value="GGDEF"/>
    <property type="match status" value="1"/>
</dbReference>
<feature type="transmembrane region" description="Helical" evidence="3">
    <location>
        <begin position="289"/>
        <end position="307"/>
    </location>
</feature>
<dbReference type="Proteomes" id="UP000289437">
    <property type="component" value="Unassembled WGS sequence"/>
</dbReference>
<feature type="transmembrane region" description="Helical" evidence="3">
    <location>
        <begin position="69"/>
        <end position="90"/>
    </location>
</feature>
<dbReference type="GO" id="GO:0052621">
    <property type="term" value="F:diguanylate cyclase activity"/>
    <property type="evidence" value="ECO:0007669"/>
    <property type="project" value="UniProtKB-EC"/>
</dbReference>
<keyword evidence="6" id="KW-1185">Reference proteome</keyword>
<dbReference type="GO" id="GO:1902201">
    <property type="term" value="P:negative regulation of bacterial-type flagellum-dependent cell motility"/>
    <property type="evidence" value="ECO:0007669"/>
    <property type="project" value="TreeGrafter"/>
</dbReference>
<evidence type="ECO:0000313" key="5">
    <source>
        <dbReference type="EMBL" id="RXH57493.1"/>
    </source>
</evidence>
<comment type="caution">
    <text evidence="5">The sequence shown here is derived from an EMBL/GenBank/DDBJ whole genome shotgun (WGS) entry which is preliminary data.</text>
</comment>
<dbReference type="GO" id="GO:0005886">
    <property type="term" value="C:plasma membrane"/>
    <property type="evidence" value="ECO:0007669"/>
    <property type="project" value="TreeGrafter"/>
</dbReference>
<evidence type="ECO:0000259" key="4">
    <source>
        <dbReference type="PROSITE" id="PS50887"/>
    </source>
</evidence>
<keyword evidence="3" id="KW-0812">Transmembrane</keyword>
<keyword evidence="3" id="KW-0472">Membrane</keyword>
<feature type="transmembrane region" description="Helical" evidence="3">
    <location>
        <begin position="40"/>
        <end position="57"/>
    </location>
</feature>
<dbReference type="FunFam" id="3.30.70.270:FF:000001">
    <property type="entry name" value="Diguanylate cyclase domain protein"/>
    <property type="match status" value="1"/>
</dbReference>
<dbReference type="OrthoDB" id="9759607at2"/>
<accession>A0A4Q0T1N6</accession>
<feature type="transmembrane region" description="Helical" evidence="3">
    <location>
        <begin position="102"/>
        <end position="122"/>
    </location>
</feature>
<dbReference type="InterPro" id="IPR029787">
    <property type="entry name" value="Nucleotide_cyclase"/>
</dbReference>
<protein>
    <recommendedName>
        <fullName evidence="1">diguanylate cyclase</fullName>
        <ecNumber evidence="1">2.7.7.65</ecNumber>
    </recommendedName>
</protein>
<dbReference type="InterPro" id="IPR050469">
    <property type="entry name" value="Diguanylate_Cyclase"/>
</dbReference>
<dbReference type="SUPFAM" id="SSF55073">
    <property type="entry name" value="Nucleotide cyclase"/>
    <property type="match status" value="1"/>
</dbReference>
<evidence type="ECO:0000256" key="2">
    <source>
        <dbReference type="ARBA" id="ARBA00034247"/>
    </source>
</evidence>
<keyword evidence="3" id="KW-1133">Transmembrane helix</keyword>
<dbReference type="PANTHER" id="PTHR45138:SF9">
    <property type="entry name" value="DIGUANYLATE CYCLASE DGCM-RELATED"/>
    <property type="match status" value="1"/>
</dbReference>
<dbReference type="RefSeq" id="WP_128911656.1">
    <property type="nucleotide sequence ID" value="NZ_RDSM01000001.1"/>
</dbReference>
<comment type="catalytic activity">
    <reaction evidence="2">
        <text>2 GTP = 3',3'-c-di-GMP + 2 diphosphate</text>
        <dbReference type="Rhea" id="RHEA:24898"/>
        <dbReference type="ChEBI" id="CHEBI:33019"/>
        <dbReference type="ChEBI" id="CHEBI:37565"/>
        <dbReference type="ChEBI" id="CHEBI:58805"/>
        <dbReference type="EC" id="2.7.7.65"/>
    </reaction>
</comment>
<dbReference type="GO" id="GO:0043709">
    <property type="term" value="P:cell adhesion involved in single-species biofilm formation"/>
    <property type="evidence" value="ECO:0007669"/>
    <property type="project" value="TreeGrafter"/>
</dbReference>
<dbReference type="PANTHER" id="PTHR45138">
    <property type="entry name" value="REGULATORY COMPONENTS OF SENSORY TRANSDUCTION SYSTEM"/>
    <property type="match status" value="1"/>
</dbReference>
<feature type="transmembrane region" description="Helical" evidence="3">
    <location>
        <begin position="134"/>
        <end position="154"/>
    </location>
</feature>
<organism evidence="5 6">
    <name type="scientific">Granulicella sibirica</name>
    <dbReference type="NCBI Taxonomy" id="2479048"/>
    <lineage>
        <taxon>Bacteria</taxon>
        <taxon>Pseudomonadati</taxon>
        <taxon>Acidobacteriota</taxon>
        <taxon>Terriglobia</taxon>
        <taxon>Terriglobales</taxon>
        <taxon>Acidobacteriaceae</taxon>
        <taxon>Granulicella</taxon>
    </lineage>
</organism>
<reference evidence="5 6" key="1">
    <citation type="submission" date="2018-11" db="EMBL/GenBank/DDBJ databases">
        <authorList>
            <person name="Mardanov A.V."/>
            <person name="Ravin N.V."/>
            <person name="Dedysh S.N."/>
        </authorList>
    </citation>
    <scope>NUCLEOTIDE SEQUENCE [LARGE SCALE GENOMIC DNA]</scope>
    <source>
        <strain evidence="5 6">AF10</strain>
    </source>
</reference>
<dbReference type="InterPro" id="IPR043128">
    <property type="entry name" value="Rev_trsase/Diguanyl_cyclase"/>
</dbReference>
<dbReference type="NCBIfam" id="TIGR00254">
    <property type="entry name" value="GGDEF"/>
    <property type="match status" value="1"/>
</dbReference>
<dbReference type="AlphaFoldDB" id="A0A4Q0T1N6"/>
<feature type="domain" description="GGDEF" evidence="4">
    <location>
        <begin position="364"/>
        <end position="500"/>
    </location>
</feature>
<dbReference type="Gene3D" id="3.30.70.270">
    <property type="match status" value="1"/>
</dbReference>
<evidence type="ECO:0000256" key="3">
    <source>
        <dbReference type="SAM" id="Phobius"/>
    </source>
</evidence>
<dbReference type="PROSITE" id="PS50887">
    <property type="entry name" value="GGDEF"/>
    <property type="match status" value="1"/>
</dbReference>
<sequence>MGAGQTPQEIANTQQVLAAGIALVAIQAVAGLFLPEQGVVTYAGIGCCYALAGLTSFQRMFRYTGTMRVRWMMVALGFAVGVLGFMLKIAGGSVFPSTGKMAGFPEVLLLLRGLPFLVAASLSNRENSRVFIRLDLAQAVLTVGLAFIALLFAFPVPGGGYAPIPSLVATDRLMVANLLIAVAATVRIFARRDSGERRFFRRLCGFLWANALAITFVNRVLLHRAHVFGGSPLLVISDLPVLWMAVAASRPSKVVTSSGTVHRDSFVDAGSSFLFPFSVFLMAASIVPVHLYLGMGFVTLTFVLYAVRATILQTRYLAVQEELRKANERSRDQALQDGLTGIPNRRNFDQTLDREWRRAQRTNQPLSLLMIDVDHFKQLNDSLGHPTGDSCLRQLASLFRTRLGREQDFAARYGGEEFTILLMDTGIEGARTVAEGLRRTVSQYEFTHMGRPCGEITISIGVATKVPTLEEASSTLVELADEALYSAKNNGRNRVEVQVKEMARRA</sequence>
<evidence type="ECO:0000313" key="6">
    <source>
        <dbReference type="Proteomes" id="UP000289437"/>
    </source>
</evidence>
<evidence type="ECO:0000256" key="1">
    <source>
        <dbReference type="ARBA" id="ARBA00012528"/>
    </source>
</evidence>